<sequence>MGSFGDQYWAGARERYSAYIFNLIWEHVHNVRQPSLYNVSPLVNIIVALQPILVSRFLLNLRQVAEPQNGTSDIFNSRFSVPGFRVPTLASIIGNMGEDLHHGPDIEEWDDVAEGSEPQANGSVPHGEVAALVAATDPRSGMFFINTEGEIQEVDFEADYTRLPC</sequence>
<evidence type="ECO:0000313" key="2">
    <source>
        <dbReference type="Proteomes" id="UP000186601"/>
    </source>
</evidence>
<evidence type="ECO:0000313" key="1">
    <source>
        <dbReference type="EMBL" id="PSR83279.1"/>
    </source>
</evidence>
<accession>A0A2R6P1X1</accession>
<dbReference type="Proteomes" id="UP000186601">
    <property type="component" value="Unassembled WGS sequence"/>
</dbReference>
<dbReference type="AlphaFoldDB" id="A0A2R6P1X1"/>
<gene>
    <name evidence="1" type="ORF">PHLCEN_2v5783</name>
</gene>
<proteinExistence type="predicted"/>
<keyword evidence="2" id="KW-1185">Reference proteome</keyword>
<protein>
    <submittedName>
        <fullName evidence="1">Uncharacterized protein</fullName>
    </submittedName>
</protein>
<name>A0A2R6P1X1_9APHY</name>
<organism evidence="1 2">
    <name type="scientific">Hermanssonia centrifuga</name>
    <dbReference type="NCBI Taxonomy" id="98765"/>
    <lineage>
        <taxon>Eukaryota</taxon>
        <taxon>Fungi</taxon>
        <taxon>Dikarya</taxon>
        <taxon>Basidiomycota</taxon>
        <taxon>Agaricomycotina</taxon>
        <taxon>Agaricomycetes</taxon>
        <taxon>Polyporales</taxon>
        <taxon>Meruliaceae</taxon>
        <taxon>Hermanssonia</taxon>
    </lineage>
</organism>
<reference evidence="1 2" key="1">
    <citation type="submission" date="2018-02" db="EMBL/GenBank/DDBJ databases">
        <title>Genome sequence of the basidiomycete white-rot fungus Phlebia centrifuga.</title>
        <authorList>
            <person name="Granchi Z."/>
            <person name="Peng M."/>
            <person name="de Vries R.P."/>
            <person name="Hilden K."/>
            <person name="Makela M.R."/>
            <person name="Grigoriev I."/>
            <person name="Riley R."/>
        </authorList>
    </citation>
    <scope>NUCLEOTIDE SEQUENCE [LARGE SCALE GENOMIC DNA]</scope>
    <source>
        <strain evidence="1 2">FBCC195</strain>
    </source>
</reference>
<comment type="caution">
    <text evidence="1">The sequence shown here is derived from an EMBL/GenBank/DDBJ whole genome shotgun (WGS) entry which is preliminary data.</text>
</comment>
<dbReference type="EMBL" id="MLYV02000563">
    <property type="protein sequence ID" value="PSR83279.1"/>
    <property type="molecule type" value="Genomic_DNA"/>
</dbReference>